<dbReference type="AlphaFoldDB" id="A0A381VLV3"/>
<proteinExistence type="predicted"/>
<sequence>MRVLLGLVGAGYQPRAMSVVPMDPTEIHRLRDRFLRLIFDKAGWLLAWENGTKTGD</sequence>
<dbReference type="EMBL" id="UINC01009146">
    <property type="protein sequence ID" value="SVA41041.1"/>
    <property type="molecule type" value="Genomic_DNA"/>
</dbReference>
<evidence type="ECO:0000313" key="1">
    <source>
        <dbReference type="EMBL" id="SVA41041.1"/>
    </source>
</evidence>
<protein>
    <submittedName>
        <fullName evidence="1">Uncharacterized protein</fullName>
    </submittedName>
</protein>
<reference evidence="1" key="1">
    <citation type="submission" date="2018-05" db="EMBL/GenBank/DDBJ databases">
        <authorList>
            <person name="Lanie J.A."/>
            <person name="Ng W.-L."/>
            <person name="Kazmierczak K.M."/>
            <person name="Andrzejewski T.M."/>
            <person name="Davidsen T.M."/>
            <person name="Wayne K.J."/>
            <person name="Tettelin H."/>
            <person name="Glass J.I."/>
            <person name="Rusch D."/>
            <person name="Podicherti R."/>
            <person name="Tsui H.-C.T."/>
            <person name="Winkler M.E."/>
        </authorList>
    </citation>
    <scope>NUCLEOTIDE SEQUENCE</scope>
</reference>
<organism evidence="1">
    <name type="scientific">marine metagenome</name>
    <dbReference type="NCBI Taxonomy" id="408172"/>
    <lineage>
        <taxon>unclassified sequences</taxon>
        <taxon>metagenomes</taxon>
        <taxon>ecological metagenomes</taxon>
    </lineage>
</organism>
<gene>
    <name evidence="1" type="ORF">METZ01_LOCUS93895</name>
</gene>
<name>A0A381VLV3_9ZZZZ</name>
<accession>A0A381VLV3</accession>